<evidence type="ECO:0000313" key="4">
    <source>
        <dbReference type="EMBL" id="CRZ00914.1"/>
    </source>
</evidence>
<name>A0A0H5QZC7_9EUKA</name>
<dbReference type="Pfam" id="PF03666">
    <property type="entry name" value="NPR3"/>
    <property type="match status" value="1"/>
</dbReference>
<dbReference type="GO" id="GO:0038202">
    <property type="term" value="P:TORC1 signaling"/>
    <property type="evidence" value="ECO:0007669"/>
    <property type="project" value="TreeGrafter"/>
</dbReference>
<dbReference type="GO" id="GO:0034198">
    <property type="term" value="P:cellular response to amino acid starvation"/>
    <property type="evidence" value="ECO:0007669"/>
    <property type="project" value="TreeGrafter"/>
</dbReference>
<dbReference type="AlphaFoldDB" id="A0A0H5QZC7"/>
<dbReference type="InterPro" id="IPR056603">
    <property type="entry name" value="HTH_NPRL3"/>
</dbReference>
<evidence type="ECO:0000259" key="3">
    <source>
        <dbReference type="Pfam" id="PF24064"/>
    </source>
</evidence>
<feature type="non-terminal residue" evidence="4">
    <location>
        <position position="1"/>
    </location>
</feature>
<comment type="similarity">
    <text evidence="1 2">Belongs to the NPR3 family.</text>
</comment>
<reference evidence="4" key="1">
    <citation type="submission" date="2015-04" db="EMBL/GenBank/DDBJ databases">
        <title>The genome sequence of the plant pathogenic Rhizarian Plasmodiophora brassicae reveals insights in its biotrophic life cycle and the origin of chitin synthesis.</title>
        <authorList>
            <person name="Schwelm A."/>
            <person name="Fogelqvist J."/>
            <person name="Knaust A."/>
            <person name="Julke S."/>
            <person name="Lilja T."/>
            <person name="Dhandapani V."/>
            <person name="Bonilla-Rosso G."/>
            <person name="Karlsson M."/>
            <person name="Shevchenko A."/>
            <person name="Choi S.R."/>
            <person name="Kim H.G."/>
            <person name="Park J.Y."/>
            <person name="Lim Y.P."/>
            <person name="Ludwig-Muller J."/>
            <person name="Dixelius C."/>
        </authorList>
    </citation>
    <scope>NUCLEOTIDE SEQUENCE</scope>
    <source>
        <tissue evidence="4">Potato root galls</tissue>
    </source>
</reference>
<sequence>TMTGSSRSSTSLSSQSTTYLLLTTFSERGHLLVFSCSSSGNDSLPLNLGPQTIARITCPKAALCGRLLEFDIDSVKFLSWPVTVDGSSDVDGIAKFNVVAAMPLHCVRRHEVARLMVSQLAAALTHEQRRRNFVSSQVSILLRARDNGGDIVSQMKRSSLACALYDLCTGLHSDTFRNIRINDWIYVSSCQPPDDGCLASIRPYRTVLLLEDADNIIAELPDDASSSLRRLIRIANPMKSFRDMSVDLGMPMSHIFRLAAHLVHWGKARILNTLTKHSILTINPDVIITGDVCDTFEATFPTRGLSDQLSRFAVPKRLEEHLRILGQVAQHQIITLIIFLLRHSLLIVLHTFISLIPDGNNCFLPPRDIPSYPSSLESNCPIKHLSPALKISLDSSTVKNSKLKKLFYRLSPYFDGEHHIEEIMWSENVSRQEIGLVLSEYSDVVSTYFHEGS</sequence>
<accession>A0A0H5QZC7</accession>
<protein>
    <recommendedName>
        <fullName evidence="3">GATOR1 complex protein NPRL3 C-terminal HTH domain-containing protein</fullName>
    </recommendedName>
</protein>
<dbReference type="Pfam" id="PF24064">
    <property type="entry name" value="HTH_NPRL3"/>
    <property type="match status" value="1"/>
</dbReference>
<dbReference type="GO" id="GO:1990130">
    <property type="term" value="C:GATOR1 complex"/>
    <property type="evidence" value="ECO:0007669"/>
    <property type="project" value="TreeGrafter"/>
</dbReference>
<dbReference type="PANTHER" id="PTHR13153:SF5">
    <property type="entry name" value="GATOR COMPLEX PROTEIN NPRL3"/>
    <property type="match status" value="1"/>
</dbReference>
<dbReference type="InterPro" id="IPR005365">
    <property type="entry name" value="Npr3"/>
</dbReference>
<dbReference type="GO" id="GO:0010508">
    <property type="term" value="P:positive regulation of autophagy"/>
    <property type="evidence" value="ECO:0007669"/>
    <property type="project" value="TreeGrafter"/>
</dbReference>
<feature type="domain" description="GATOR1 complex protein NPRL3 C-terminal HTH" evidence="3">
    <location>
        <begin position="399"/>
        <end position="445"/>
    </location>
</feature>
<dbReference type="EMBL" id="HACM01000472">
    <property type="protein sequence ID" value="CRZ00914.1"/>
    <property type="molecule type" value="Transcribed_RNA"/>
</dbReference>
<evidence type="ECO:0000256" key="1">
    <source>
        <dbReference type="ARBA" id="ARBA00010546"/>
    </source>
</evidence>
<dbReference type="PANTHER" id="PTHR13153">
    <property type="entry name" value="CGTHBA PROTEIN -14 GENE PROTEIN"/>
    <property type="match status" value="1"/>
</dbReference>
<dbReference type="GO" id="GO:1904262">
    <property type="term" value="P:negative regulation of TORC1 signaling"/>
    <property type="evidence" value="ECO:0007669"/>
    <property type="project" value="TreeGrafter"/>
</dbReference>
<proteinExistence type="inferred from homology"/>
<evidence type="ECO:0000256" key="2">
    <source>
        <dbReference type="RuleBase" id="RU368069"/>
    </source>
</evidence>
<organism evidence="4">
    <name type="scientific">Spongospora subterranea</name>
    <dbReference type="NCBI Taxonomy" id="70186"/>
    <lineage>
        <taxon>Eukaryota</taxon>
        <taxon>Sar</taxon>
        <taxon>Rhizaria</taxon>
        <taxon>Endomyxa</taxon>
        <taxon>Phytomyxea</taxon>
        <taxon>Plasmodiophorida</taxon>
        <taxon>Plasmodiophoridae</taxon>
        <taxon>Spongospora</taxon>
    </lineage>
</organism>